<feature type="compositionally biased region" description="Basic and acidic residues" evidence="1">
    <location>
        <begin position="495"/>
        <end position="512"/>
    </location>
</feature>
<dbReference type="EMBL" id="CDMZ01000161">
    <property type="protein sequence ID" value="CEM08077.1"/>
    <property type="molecule type" value="Genomic_DNA"/>
</dbReference>
<name>A0A0G4F7K2_9ALVE</name>
<feature type="region of interest" description="Disordered" evidence="1">
    <location>
        <begin position="268"/>
        <end position="328"/>
    </location>
</feature>
<evidence type="ECO:0000313" key="2">
    <source>
        <dbReference type="EMBL" id="CEM08077.1"/>
    </source>
</evidence>
<feature type="compositionally biased region" description="Basic and acidic residues" evidence="1">
    <location>
        <begin position="349"/>
        <end position="358"/>
    </location>
</feature>
<feature type="compositionally biased region" description="Basic and acidic residues" evidence="1">
    <location>
        <begin position="197"/>
        <end position="224"/>
    </location>
</feature>
<organism evidence="2">
    <name type="scientific">Chromera velia CCMP2878</name>
    <dbReference type="NCBI Taxonomy" id="1169474"/>
    <lineage>
        <taxon>Eukaryota</taxon>
        <taxon>Sar</taxon>
        <taxon>Alveolata</taxon>
        <taxon>Colpodellida</taxon>
        <taxon>Chromeraceae</taxon>
        <taxon>Chromera</taxon>
    </lineage>
</organism>
<accession>A0A0G4F7K2</accession>
<feature type="region of interest" description="Disordered" evidence="1">
    <location>
        <begin position="190"/>
        <end position="236"/>
    </location>
</feature>
<protein>
    <recommendedName>
        <fullName evidence="3">Chorein N-terminal domain-containing protein</fullName>
    </recommendedName>
</protein>
<dbReference type="AlphaFoldDB" id="A0A0G4F7K2"/>
<evidence type="ECO:0000256" key="1">
    <source>
        <dbReference type="SAM" id="MobiDB-lite"/>
    </source>
</evidence>
<feature type="region of interest" description="Disordered" evidence="1">
    <location>
        <begin position="397"/>
        <end position="512"/>
    </location>
</feature>
<sequence length="587" mass="64034">MLSEYLEQPPESVKTGDVTRVKLANARLLPKVLEDMGLPVRLLFGHIGELDLKLQLDIFKIRTDPLKAVHSVDILIRELYLVVEPRNLKLHKITEEELTEQIKAVKDRLFGVWLAEMAEKRSELLAGSKQQSGDKQQQQQESTWDKIAAILQRSKIRIESIHIRYEDRNLSNGREPFSLGAVLAGLDVHPRNSAGMSKEKDAKGKKAEKGDESEKGREKERAESGKSPTGPHLDADLSLQGKLSGFGVYFNPLDFKNLLFDSNEPYNKEPSADAAASNQSDKGNKNALSAPAPNERAGSSWFGRGTKTASAQPSGKAADSKKTKSPIYWQSRLSREEVMQRLQRTIDDAKVYQEREQEREMDDEAEGGGLDKSTLQAALSMHMDKTAVGRGSRELNVHASTDTDPGLLPDPLLPTPSMESAQSALSPSNSNNPHKSSVTETVDKNSLIPGFSPPSPSAQPPEGIEAGRPVISLPSSPLRGDSGAFSMLQSSAVNFKEKETPGGGKEKEKEKQKDEIVVRTRVTYVLKPVGAVVSFVSLATNKGGATAAASPEAALAGGTCPSDMPAQYSLEVDINRISVFYQQEMLT</sequence>
<gene>
    <name evidence="2" type="ORF">Cvel_15469</name>
</gene>
<evidence type="ECO:0008006" key="3">
    <source>
        <dbReference type="Google" id="ProtNLM"/>
    </source>
</evidence>
<feature type="region of interest" description="Disordered" evidence="1">
    <location>
        <begin position="349"/>
        <end position="370"/>
    </location>
</feature>
<dbReference type="VEuPathDB" id="CryptoDB:Cvel_15469"/>
<proteinExistence type="predicted"/>
<reference evidence="2" key="1">
    <citation type="submission" date="2014-11" db="EMBL/GenBank/DDBJ databases">
        <authorList>
            <person name="Otto D Thomas"/>
            <person name="Naeem Raeece"/>
        </authorList>
    </citation>
    <scope>NUCLEOTIDE SEQUENCE</scope>
</reference>